<dbReference type="RefSeq" id="WP_051187611.1">
    <property type="nucleotide sequence ID" value="NZ_QJKF01000009.1"/>
</dbReference>
<dbReference type="AlphaFoldDB" id="A0A318K0E1"/>
<feature type="domain" description="Major facilitator superfamily (MFS) profile" evidence="7">
    <location>
        <begin position="230"/>
        <end position="417"/>
    </location>
</feature>
<feature type="transmembrane region" description="Helical" evidence="6">
    <location>
        <begin position="334"/>
        <end position="354"/>
    </location>
</feature>
<evidence type="ECO:0000256" key="5">
    <source>
        <dbReference type="ARBA" id="ARBA00023136"/>
    </source>
</evidence>
<gene>
    <name evidence="8" type="ORF">DFR70_109294</name>
</gene>
<evidence type="ECO:0000313" key="9">
    <source>
        <dbReference type="Proteomes" id="UP000247569"/>
    </source>
</evidence>
<feature type="transmembrane region" description="Helical" evidence="6">
    <location>
        <begin position="232"/>
        <end position="253"/>
    </location>
</feature>
<evidence type="ECO:0000256" key="3">
    <source>
        <dbReference type="ARBA" id="ARBA00022692"/>
    </source>
</evidence>
<keyword evidence="9" id="KW-1185">Reference proteome</keyword>
<evidence type="ECO:0000256" key="1">
    <source>
        <dbReference type="ARBA" id="ARBA00004651"/>
    </source>
</evidence>
<evidence type="ECO:0000259" key="7">
    <source>
        <dbReference type="PROSITE" id="PS50850"/>
    </source>
</evidence>
<reference evidence="8 9" key="1">
    <citation type="submission" date="2018-05" db="EMBL/GenBank/DDBJ databases">
        <title>Genomic Encyclopedia of Type Strains, Phase IV (KMG-IV): sequencing the most valuable type-strain genomes for metagenomic binning, comparative biology and taxonomic classification.</title>
        <authorList>
            <person name="Goeker M."/>
        </authorList>
    </citation>
    <scope>NUCLEOTIDE SEQUENCE [LARGE SCALE GENOMIC DNA]</scope>
    <source>
        <strain evidence="8 9">DSM 44704</strain>
    </source>
</reference>
<feature type="transmembrane region" description="Helical" evidence="6">
    <location>
        <begin position="59"/>
        <end position="80"/>
    </location>
</feature>
<evidence type="ECO:0000313" key="8">
    <source>
        <dbReference type="EMBL" id="PXX61102.1"/>
    </source>
</evidence>
<dbReference type="SUPFAM" id="SSF103473">
    <property type="entry name" value="MFS general substrate transporter"/>
    <property type="match status" value="1"/>
</dbReference>
<dbReference type="OrthoDB" id="9815525at2"/>
<dbReference type="GO" id="GO:0005886">
    <property type="term" value="C:plasma membrane"/>
    <property type="evidence" value="ECO:0007669"/>
    <property type="project" value="UniProtKB-SubCell"/>
</dbReference>
<feature type="transmembrane region" description="Helical" evidence="6">
    <location>
        <begin position="366"/>
        <end position="383"/>
    </location>
</feature>
<keyword evidence="4 6" id="KW-1133">Transmembrane helix</keyword>
<feature type="transmembrane region" description="Helical" evidence="6">
    <location>
        <begin position="296"/>
        <end position="314"/>
    </location>
</feature>
<feature type="transmembrane region" description="Helical" evidence="6">
    <location>
        <begin position="265"/>
        <end position="284"/>
    </location>
</feature>
<dbReference type="CDD" id="cd06173">
    <property type="entry name" value="MFS_MefA_like"/>
    <property type="match status" value="1"/>
</dbReference>
<dbReference type="InterPro" id="IPR036259">
    <property type="entry name" value="MFS_trans_sf"/>
</dbReference>
<accession>A0A318K0E1</accession>
<dbReference type="Proteomes" id="UP000247569">
    <property type="component" value="Unassembled WGS sequence"/>
</dbReference>
<proteinExistence type="predicted"/>
<dbReference type="InterPro" id="IPR020846">
    <property type="entry name" value="MFS_dom"/>
</dbReference>
<protein>
    <submittedName>
        <fullName evidence="8">Putative MFS family arabinose efflux permease</fullName>
    </submittedName>
</protein>
<evidence type="ECO:0000256" key="2">
    <source>
        <dbReference type="ARBA" id="ARBA00022475"/>
    </source>
</evidence>
<dbReference type="Gene3D" id="1.20.1250.20">
    <property type="entry name" value="MFS general substrate transporter like domains"/>
    <property type="match status" value="1"/>
</dbReference>
<comment type="subcellular location">
    <subcellularLocation>
        <location evidence="1">Cell membrane</location>
        <topology evidence="1">Multi-pass membrane protein</topology>
    </subcellularLocation>
</comment>
<name>A0A318K0E1_9NOCA</name>
<dbReference type="PANTHER" id="PTHR23513:SF6">
    <property type="entry name" value="MAJOR FACILITATOR SUPERFAMILY ASSOCIATED DOMAIN-CONTAINING PROTEIN"/>
    <property type="match status" value="1"/>
</dbReference>
<dbReference type="PROSITE" id="PS50850">
    <property type="entry name" value="MFS"/>
    <property type="match status" value="1"/>
</dbReference>
<dbReference type="InterPro" id="IPR011701">
    <property type="entry name" value="MFS"/>
</dbReference>
<keyword evidence="5 6" id="KW-0472">Membrane</keyword>
<dbReference type="PANTHER" id="PTHR23513">
    <property type="entry name" value="INTEGRAL MEMBRANE EFFLUX PROTEIN-RELATED"/>
    <property type="match status" value="1"/>
</dbReference>
<feature type="transmembrane region" description="Helical" evidence="6">
    <location>
        <begin position="389"/>
        <end position="408"/>
    </location>
</feature>
<sequence>MPADAPLHQPSRLVPELLREVDFRRYWTGQTIASLGDQVSYLVIPLVAVVVTHADAAQMGYLTAAMWLPHLLFGLHAGVWADRRAHRRRVMIAADLGRCALMASIPLAFLVDGLTLTQLYVVAFAAGTLSVLFDVCNAPLFPTLVAPQRYIAANSLISGSRAMSQIAGPGIGGVLVHILSAPFALLADATSFAVSALTLSRIAPTEPPAQRPARGQLAEGCRFIARSPIMRASLAATATVNFFTFVVAAEFVLYATTVLNVESGMLGMVLSAGALGGVLGAFSAGPLARRIGVGPTLLIGCVAFPAPMLLIPAAHGTDAVALLTAAEFGPGVGVMWLDVAVASLCTAVTPNALRSRVSGAYRTVNFGARPLGSLAGGALASIIGLRPTLWAAVLGALTACLWLLPSPIPRLRALPTR</sequence>
<evidence type="ECO:0000256" key="4">
    <source>
        <dbReference type="ARBA" id="ARBA00022989"/>
    </source>
</evidence>
<comment type="caution">
    <text evidence="8">The sequence shown here is derived from an EMBL/GenBank/DDBJ whole genome shotgun (WGS) entry which is preliminary data.</text>
</comment>
<dbReference type="EMBL" id="QJKF01000009">
    <property type="protein sequence ID" value="PXX61102.1"/>
    <property type="molecule type" value="Genomic_DNA"/>
</dbReference>
<keyword evidence="3 6" id="KW-0812">Transmembrane</keyword>
<feature type="transmembrane region" description="Helical" evidence="6">
    <location>
        <begin position="92"/>
        <end position="111"/>
    </location>
</feature>
<dbReference type="GO" id="GO:0022857">
    <property type="term" value="F:transmembrane transporter activity"/>
    <property type="evidence" value="ECO:0007669"/>
    <property type="project" value="InterPro"/>
</dbReference>
<organism evidence="8 9">
    <name type="scientific">Nocardia tenerifensis</name>
    <dbReference type="NCBI Taxonomy" id="228006"/>
    <lineage>
        <taxon>Bacteria</taxon>
        <taxon>Bacillati</taxon>
        <taxon>Actinomycetota</taxon>
        <taxon>Actinomycetes</taxon>
        <taxon>Mycobacteriales</taxon>
        <taxon>Nocardiaceae</taxon>
        <taxon>Nocardia</taxon>
    </lineage>
</organism>
<evidence type="ECO:0000256" key="6">
    <source>
        <dbReference type="SAM" id="Phobius"/>
    </source>
</evidence>
<dbReference type="Pfam" id="PF07690">
    <property type="entry name" value="MFS_1"/>
    <property type="match status" value="1"/>
</dbReference>
<keyword evidence="2" id="KW-1003">Cell membrane</keyword>